<dbReference type="RefSeq" id="WP_107731682.1">
    <property type="nucleotide sequence ID" value="NZ_CP031968.1"/>
</dbReference>
<dbReference type="Gene3D" id="2.40.30.10">
    <property type="entry name" value="Translation factors"/>
    <property type="match status" value="1"/>
</dbReference>
<dbReference type="AlphaFoldDB" id="A0AAD0W710"/>
<dbReference type="InterPro" id="IPR001041">
    <property type="entry name" value="2Fe-2S_ferredoxin-type"/>
</dbReference>
<dbReference type="InterPro" id="IPR036010">
    <property type="entry name" value="2Fe-2S_ferredoxin-like_sf"/>
</dbReference>
<feature type="domain" description="2Fe-2S ferredoxin-type" evidence="7">
    <location>
        <begin position="227"/>
        <end position="312"/>
    </location>
</feature>
<dbReference type="PANTHER" id="PTHR47354">
    <property type="entry name" value="NADH OXIDOREDUCTASE HCR"/>
    <property type="match status" value="1"/>
</dbReference>
<organism evidence="9 10">
    <name type="scientific">Chromobacterium rhizoryzae</name>
    <dbReference type="NCBI Taxonomy" id="1778675"/>
    <lineage>
        <taxon>Bacteria</taxon>
        <taxon>Pseudomonadati</taxon>
        <taxon>Pseudomonadota</taxon>
        <taxon>Betaproteobacteria</taxon>
        <taxon>Neisseriales</taxon>
        <taxon>Chromobacteriaceae</taxon>
        <taxon>Chromobacterium</taxon>
    </lineage>
</organism>
<dbReference type="InterPro" id="IPR012675">
    <property type="entry name" value="Beta-grasp_dom_sf"/>
</dbReference>
<dbReference type="SUPFAM" id="SSF54292">
    <property type="entry name" value="2Fe-2S ferredoxin-like"/>
    <property type="match status" value="1"/>
</dbReference>
<evidence type="ECO:0000256" key="1">
    <source>
        <dbReference type="ARBA" id="ARBA00022630"/>
    </source>
</evidence>
<keyword evidence="1" id="KW-0285">Flavoprotein</keyword>
<dbReference type="InterPro" id="IPR017938">
    <property type="entry name" value="Riboflavin_synthase-like_b-brl"/>
</dbReference>
<dbReference type="GO" id="GO:0016491">
    <property type="term" value="F:oxidoreductase activity"/>
    <property type="evidence" value="ECO:0007669"/>
    <property type="project" value="UniProtKB-KW"/>
</dbReference>
<keyword evidence="6" id="KW-0411">Iron-sulfur</keyword>
<evidence type="ECO:0000313" key="10">
    <source>
        <dbReference type="Proteomes" id="UP000259465"/>
    </source>
</evidence>
<protein>
    <submittedName>
        <fullName evidence="9">Oxidoreductase</fullName>
    </submittedName>
</protein>
<evidence type="ECO:0000256" key="4">
    <source>
        <dbReference type="ARBA" id="ARBA00023002"/>
    </source>
</evidence>
<dbReference type="SUPFAM" id="SSF52343">
    <property type="entry name" value="Ferredoxin reductase-like, C-terminal NADP-linked domain"/>
    <property type="match status" value="1"/>
</dbReference>
<dbReference type="SUPFAM" id="SSF63380">
    <property type="entry name" value="Riboflavin synthase domain-like"/>
    <property type="match status" value="1"/>
</dbReference>
<dbReference type="Gene3D" id="3.40.50.80">
    <property type="entry name" value="Nucleotide-binding domain of ferredoxin-NADP reductase (FNR) module"/>
    <property type="match status" value="1"/>
</dbReference>
<dbReference type="CDD" id="cd00207">
    <property type="entry name" value="fer2"/>
    <property type="match status" value="1"/>
</dbReference>
<dbReference type="PROSITE" id="PS51384">
    <property type="entry name" value="FAD_FR"/>
    <property type="match status" value="1"/>
</dbReference>
<evidence type="ECO:0000256" key="6">
    <source>
        <dbReference type="ARBA" id="ARBA00023014"/>
    </source>
</evidence>
<dbReference type="PRINTS" id="PR00409">
    <property type="entry name" value="PHDIOXRDTASE"/>
</dbReference>
<dbReference type="CDD" id="cd06185">
    <property type="entry name" value="PDR_like"/>
    <property type="match status" value="1"/>
</dbReference>
<proteinExistence type="predicted"/>
<dbReference type="InterPro" id="IPR001433">
    <property type="entry name" value="OxRdtase_FAD/NAD-bd"/>
</dbReference>
<name>A0AAD0W710_9NEIS</name>
<dbReference type="PROSITE" id="PS51085">
    <property type="entry name" value="2FE2S_FER_2"/>
    <property type="match status" value="1"/>
</dbReference>
<evidence type="ECO:0000259" key="7">
    <source>
        <dbReference type="PROSITE" id="PS51085"/>
    </source>
</evidence>
<keyword evidence="4" id="KW-0560">Oxidoreductase</keyword>
<dbReference type="GO" id="GO:0051537">
    <property type="term" value="F:2 iron, 2 sulfur cluster binding"/>
    <property type="evidence" value="ECO:0007669"/>
    <property type="project" value="UniProtKB-KW"/>
</dbReference>
<evidence type="ECO:0000256" key="3">
    <source>
        <dbReference type="ARBA" id="ARBA00022723"/>
    </source>
</evidence>
<feature type="domain" description="FAD-binding FR-type" evidence="8">
    <location>
        <begin position="1"/>
        <end position="100"/>
    </location>
</feature>
<dbReference type="PANTHER" id="PTHR47354:SF1">
    <property type="entry name" value="CARNITINE MONOOXYGENASE REDUCTASE SUBUNIT"/>
    <property type="match status" value="1"/>
</dbReference>
<dbReference type="PROSITE" id="PS00197">
    <property type="entry name" value="2FE2S_FER_1"/>
    <property type="match status" value="1"/>
</dbReference>
<dbReference type="InterPro" id="IPR039261">
    <property type="entry name" value="FNR_nucleotide-bd"/>
</dbReference>
<keyword evidence="2" id="KW-0001">2Fe-2S</keyword>
<dbReference type="Proteomes" id="UP000259465">
    <property type="component" value="Chromosome"/>
</dbReference>
<dbReference type="InterPro" id="IPR050415">
    <property type="entry name" value="MRET"/>
</dbReference>
<evidence type="ECO:0000256" key="5">
    <source>
        <dbReference type="ARBA" id="ARBA00023004"/>
    </source>
</evidence>
<dbReference type="KEGG" id="crz:D1345_05780"/>
<dbReference type="EMBL" id="CP031968">
    <property type="protein sequence ID" value="AXT45714.1"/>
    <property type="molecule type" value="Genomic_DNA"/>
</dbReference>
<evidence type="ECO:0000313" key="9">
    <source>
        <dbReference type="EMBL" id="AXT45714.1"/>
    </source>
</evidence>
<dbReference type="InterPro" id="IPR006058">
    <property type="entry name" value="2Fe2S_fd_BS"/>
</dbReference>
<dbReference type="Pfam" id="PF00111">
    <property type="entry name" value="Fer2"/>
    <property type="match status" value="1"/>
</dbReference>
<reference evidence="9 10" key="1">
    <citation type="submission" date="2018-08" db="EMBL/GenBank/DDBJ databases">
        <title>Complete genome sequence of JP2-74.</title>
        <authorList>
            <person name="Wu L."/>
        </authorList>
    </citation>
    <scope>NUCLEOTIDE SEQUENCE [LARGE SCALE GENOMIC DNA]</scope>
    <source>
        <strain evidence="9 10">JP2-74</strain>
    </source>
</reference>
<gene>
    <name evidence="9" type="ORF">D1345_05780</name>
</gene>
<dbReference type="Pfam" id="PF00175">
    <property type="entry name" value="NAD_binding_1"/>
    <property type="match status" value="1"/>
</dbReference>
<dbReference type="GO" id="GO:0046872">
    <property type="term" value="F:metal ion binding"/>
    <property type="evidence" value="ECO:0007669"/>
    <property type="project" value="UniProtKB-KW"/>
</dbReference>
<keyword evidence="10" id="KW-1185">Reference proteome</keyword>
<dbReference type="InterPro" id="IPR017927">
    <property type="entry name" value="FAD-bd_FR_type"/>
</dbReference>
<accession>A0AAD0W710</accession>
<evidence type="ECO:0000259" key="8">
    <source>
        <dbReference type="PROSITE" id="PS51384"/>
    </source>
</evidence>
<keyword evidence="5" id="KW-0408">Iron</keyword>
<evidence type="ECO:0000256" key="2">
    <source>
        <dbReference type="ARBA" id="ARBA00022714"/>
    </source>
</evidence>
<keyword evidence="3" id="KW-0479">Metal-binding</keyword>
<sequence>MSAIVTEVCAIEDVAAGVKAFTLRPLDGPAPPCPSGSHIVVDMPPPGRPAAYSLLDPGGGVYRIAVKREPDSRGGSSYLHALKPGSRLRVQAPANRFPLAAAPGPRLFIAGGIGITPFIAHMAALGNDAHYQLHYAFRDAASAAFAAQLANRSERGDARVHLYESRAGRRLDLDALIAAAPADSQVYVCGPERLIAATADACVRRLPAGRLHYERFSADATAEGASFEVELVRSGLRVRVGAEESILAAIERQTALRPDCLCREGYCGSCETRLLAGNAEHRDQYLSETERQERIMICVSRAAGSGPLVLDL</sequence>
<dbReference type="Gene3D" id="3.10.20.30">
    <property type="match status" value="1"/>
</dbReference>